<dbReference type="Proteomes" id="UP000002039">
    <property type="component" value="Unassembled WGS sequence"/>
</dbReference>
<accession>A0ABP2F576</accession>
<protein>
    <submittedName>
        <fullName evidence="1">Uncharacterized protein</fullName>
    </submittedName>
</protein>
<sequence length="103" mass="10648">MREKLQIELLRATVSEIKLSSDFSSNDHTGSYATVLAEGGGGVATAVREAGDELNADASTGRTAAAVREAGGDVAMKVMLLQLIDTATFNLAFLTVTEVTAAS</sequence>
<evidence type="ECO:0000313" key="1">
    <source>
        <dbReference type="EMBL" id="EEQ92173.1"/>
    </source>
</evidence>
<organism evidence="1 2">
    <name type="scientific">Ajellomyces dermatitidis (strain ER-3 / ATCC MYA-2586)</name>
    <name type="common">Blastomyces dermatitidis</name>
    <dbReference type="NCBI Taxonomy" id="559297"/>
    <lineage>
        <taxon>Eukaryota</taxon>
        <taxon>Fungi</taxon>
        <taxon>Dikarya</taxon>
        <taxon>Ascomycota</taxon>
        <taxon>Pezizomycotina</taxon>
        <taxon>Eurotiomycetes</taxon>
        <taxon>Eurotiomycetidae</taxon>
        <taxon>Onygenales</taxon>
        <taxon>Ajellomycetaceae</taxon>
        <taxon>Blastomyces</taxon>
    </lineage>
</organism>
<keyword evidence="2" id="KW-1185">Reference proteome</keyword>
<dbReference type="GeneID" id="69029052"/>
<reference evidence="2" key="1">
    <citation type="journal article" date="2015" name="PLoS Genet.">
        <title>The dynamic genome and transcriptome of the human fungal pathogen Blastomyces and close relative Emmonsia.</title>
        <authorList>
            <person name="Munoz J.F."/>
            <person name="Gauthier G.M."/>
            <person name="Desjardins C.A."/>
            <person name="Gallo J.E."/>
            <person name="Holder J."/>
            <person name="Sullivan T.D."/>
            <person name="Marty A.J."/>
            <person name="Carmen J.C."/>
            <person name="Chen Z."/>
            <person name="Ding L."/>
            <person name="Gujja S."/>
            <person name="Magrini V."/>
            <person name="Misas E."/>
            <person name="Mitreva M."/>
            <person name="Priest M."/>
            <person name="Saif S."/>
            <person name="Whiston E.A."/>
            <person name="Young S."/>
            <person name="Zeng Q."/>
            <person name="Goldman W.E."/>
            <person name="Mardis E.R."/>
            <person name="Taylor J.W."/>
            <person name="McEwen J.G."/>
            <person name="Clay O.K."/>
            <person name="Klein B.S."/>
            <person name="Cuomo C.A."/>
        </authorList>
    </citation>
    <scope>NUCLEOTIDE SEQUENCE [LARGE SCALE GENOMIC DNA]</scope>
    <source>
        <strain evidence="2">ER-3 / ATCC MYA-2586</strain>
    </source>
</reference>
<dbReference type="EMBL" id="EQ999980">
    <property type="protein sequence ID" value="EEQ92173.1"/>
    <property type="molecule type" value="Genomic_DNA"/>
</dbReference>
<proteinExistence type="predicted"/>
<name>A0ABP2F576_AJEDR</name>
<dbReference type="RefSeq" id="XP_045278562.1">
    <property type="nucleotide sequence ID" value="XM_045423086.1"/>
</dbReference>
<evidence type="ECO:0000313" key="2">
    <source>
        <dbReference type="Proteomes" id="UP000002039"/>
    </source>
</evidence>
<gene>
    <name evidence="1" type="ORF">BDCG_07293</name>
</gene>